<gene>
    <name evidence="3" type="ORF">L210DRAFT_3197217</name>
</gene>
<evidence type="ECO:0000259" key="2">
    <source>
        <dbReference type="Pfam" id="PF00566"/>
    </source>
</evidence>
<dbReference type="InterPro" id="IPR032675">
    <property type="entry name" value="LRR_dom_sf"/>
</dbReference>
<dbReference type="Gene3D" id="1.10.8.270">
    <property type="entry name" value="putative rabgap domain of human tbc1 domain family member 14 like domains"/>
    <property type="match status" value="1"/>
</dbReference>
<keyword evidence="1" id="KW-0812">Transmembrane</keyword>
<accession>A0AAD4BWV6</accession>
<dbReference type="EMBL" id="WHUW01000009">
    <property type="protein sequence ID" value="KAF8442167.1"/>
    <property type="molecule type" value="Genomic_DNA"/>
</dbReference>
<dbReference type="GO" id="GO:0031267">
    <property type="term" value="F:small GTPase binding"/>
    <property type="evidence" value="ECO:0007669"/>
    <property type="project" value="TreeGrafter"/>
</dbReference>
<dbReference type="Pfam" id="PF00566">
    <property type="entry name" value="RabGAP-TBC"/>
    <property type="match status" value="1"/>
</dbReference>
<feature type="domain" description="Rab-GAP TBC" evidence="2">
    <location>
        <begin position="25"/>
        <end position="73"/>
    </location>
</feature>
<sequence>MLEPGLFGDLLVQAGEDAGHALVRNEIEKDVGRTMPLNIFFGGDGAGVVKLRRVLTAYSRRNPAVGYCQGMNLVRRSQTPNLLCSVTQDTQTTSIASRTPILVGRYYPRLGGKRVQPTSTSSTNVITASMDMVYINKNVTRYRLPKSHIHAQMKKNPILRLPIEMLEAIFIHCARICCSKFSGSRTVPSWVNVSYVCHDWRNVALNCSRLWGYLSVVSPRRTEELLARSKQAPLKLFVYPDPQDNASLAQGFLKQAMKHVERIQELELDDLFDGSEDILFPELSLRTPLLENLTISANTISSYWSSMLFGGDTPSLRTLGLKRCPVPWYLFNLSSLTTLSLDDIPSDFQPSMVDFLAMLSRMPNLTHLYLHYAIDSATDFVTSATFHMFQKINLLHLSFVLIIAPPSTIFAFLSCINIPLATHLMLQCGYYSCDLSPDDYTLLSSILQQRIAGFENQALSCPRIRSLAITLGDGDTQSPILVASVSEHAPFTELIIISNKSHEPSCVR</sequence>
<keyword evidence="1" id="KW-0472">Membrane</keyword>
<keyword evidence="4" id="KW-1185">Reference proteome</keyword>
<dbReference type="SUPFAM" id="SSF47923">
    <property type="entry name" value="Ypt/Rab-GAP domain of gyp1p"/>
    <property type="match status" value="1"/>
</dbReference>
<dbReference type="InterPro" id="IPR035969">
    <property type="entry name" value="Rab-GAP_TBC_sf"/>
</dbReference>
<dbReference type="Proteomes" id="UP001194468">
    <property type="component" value="Unassembled WGS sequence"/>
</dbReference>
<organism evidence="3 4">
    <name type="scientific">Boletus edulis BED1</name>
    <dbReference type="NCBI Taxonomy" id="1328754"/>
    <lineage>
        <taxon>Eukaryota</taxon>
        <taxon>Fungi</taxon>
        <taxon>Dikarya</taxon>
        <taxon>Basidiomycota</taxon>
        <taxon>Agaricomycotina</taxon>
        <taxon>Agaricomycetes</taxon>
        <taxon>Agaricomycetidae</taxon>
        <taxon>Boletales</taxon>
        <taxon>Boletineae</taxon>
        <taxon>Boletaceae</taxon>
        <taxon>Boletoideae</taxon>
        <taxon>Boletus</taxon>
    </lineage>
</organism>
<reference evidence="3" key="1">
    <citation type="submission" date="2019-10" db="EMBL/GenBank/DDBJ databases">
        <authorList>
            <consortium name="DOE Joint Genome Institute"/>
            <person name="Kuo A."/>
            <person name="Miyauchi S."/>
            <person name="Kiss E."/>
            <person name="Drula E."/>
            <person name="Kohler A."/>
            <person name="Sanchez-Garcia M."/>
            <person name="Andreopoulos B."/>
            <person name="Barry K.W."/>
            <person name="Bonito G."/>
            <person name="Buee M."/>
            <person name="Carver A."/>
            <person name="Chen C."/>
            <person name="Cichocki N."/>
            <person name="Clum A."/>
            <person name="Culley D."/>
            <person name="Crous P.W."/>
            <person name="Fauchery L."/>
            <person name="Girlanda M."/>
            <person name="Hayes R."/>
            <person name="Keri Z."/>
            <person name="LaButti K."/>
            <person name="Lipzen A."/>
            <person name="Lombard V."/>
            <person name="Magnuson J."/>
            <person name="Maillard F."/>
            <person name="Morin E."/>
            <person name="Murat C."/>
            <person name="Nolan M."/>
            <person name="Ohm R."/>
            <person name="Pangilinan J."/>
            <person name="Pereira M."/>
            <person name="Perotto S."/>
            <person name="Peter M."/>
            <person name="Riley R."/>
            <person name="Sitrit Y."/>
            <person name="Stielow B."/>
            <person name="Szollosi G."/>
            <person name="Zifcakova L."/>
            <person name="Stursova M."/>
            <person name="Spatafora J.W."/>
            <person name="Tedersoo L."/>
            <person name="Vaario L.-M."/>
            <person name="Yamada A."/>
            <person name="Yan M."/>
            <person name="Wang P."/>
            <person name="Xu J."/>
            <person name="Bruns T."/>
            <person name="Baldrian P."/>
            <person name="Vilgalys R."/>
            <person name="Henrissat B."/>
            <person name="Grigoriev I.V."/>
            <person name="Hibbett D."/>
            <person name="Nagy L.G."/>
            <person name="Martin F.M."/>
        </authorList>
    </citation>
    <scope>NUCLEOTIDE SEQUENCE</scope>
    <source>
        <strain evidence="3">BED1</strain>
    </source>
</reference>
<protein>
    <recommendedName>
        <fullName evidence="2">Rab-GAP TBC domain-containing protein</fullName>
    </recommendedName>
</protein>
<feature type="transmembrane region" description="Helical" evidence="1">
    <location>
        <begin position="394"/>
        <end position="416"/>
    </location>
</feature>
<comment type="caution">
    <text evidence="3">The sequence shown here is derived from an EMBL/GenBank/DDBJ whole genome shotgun (WGS) entry which is preliminary data.</text>
</comment>
<dbReference type="PANTHER" id="PTHR47219">
    <property type="entry name" value="RAB GTPASE-ACTIVATING PROTEIN 1-LIKE"/>
    <property type="match status" value="1"/>
</dbReference>
<dbReference type="Gene3D" id="3.80.10.10">
    <property type="entry name" value="Ribonuclease Inhibitor"/>
    <property type="match status" value="1"/>
</dbReference>
<dbReference type="PANTHER" id="PTHR47219:SF20">
    <property type="entry name" value="TBC1 DOMAIN FAMILY MEMBER 2B"/>
    <property type="match status" value="1"/>
</dbReference>
<evidence type="ECO:0000313" key="4">
    <source>
        <dbReference type="Proteomes" id="UP001194468"/>
    </source>
</evidence>
<evidence type="ECO:0000256" key="1">
    <source>
        <dbReference type="SAM" id="Phobius"/>
    </source>
</evidence>
<dbReference type="GO" id="GO:0005096">
    <property type="term" value="F:GTPase activator activity"/>
    <property type="evidence" value="ECO:0007669"/>
    <property type="project" value="TreeGrafter"/>
</dbReference>
<dbReference type="Gene3D" id="1.20.1280.50">
    <property type="match status" value="1"/>
</dbReference>
<evidence type="ECO:0000313" key="3">
    <source>
        <dbReference type="EMBL" id="KAF8442167.1"/>
    </source>
</evidence>
<dbReference type="InterPro" id="IPR000195">
    <property type="entry name" value="Rab-GAP-TBC_dom"/>
</dbReference>
<proteinExistence type="predicted"/>
<reference evidence="3" key="2">
    <citation type="journal article" date="2020" name="Nat. Commun.">
        <title>Large-scale genome sequencing of mycorrhizal fungi provides insights into the early evolution of symbiotic traits.</title>
        <authorList>
            <person name="Miyauchi S."/>
            <person name="Kiss E."/>
            <person name="Kuo A."/>
            <person name="Drula E."/>
            <person name="Kohler A."/>
            <person name="Sanchez-Garcia M."/>
            <person name="Morin E."/>
            <person name="Andreopoulos B."/>
            <person name="Barry K.W."/>
            <person name="Bonito G."/>
            <person name="Buee M."/>
            <person name="Carver A."/>
            <person name="Chen C."/>
            <person name="Cichocki N."/>
            <person name="Clum A."/>
            <person name="Culley D."/>
            <person name="Crous P.W."/>
            <person name="Fauchery L."/>
            <person name="Girlanda M."/>
            <person name="Hayes R.D."/>
            <person name="Keri Z."/>
            <person name="LaButti K."/>
            <person name="Lipzen A."/>
            <person name="Lombard V."/>
            <person name="Magnuson J."/>
            <person name="Maillard F."/>
            <person name="Murat C."/>
            <person name="Nolan M."/>
            <person name="Ohm R.A."/>
            <person name="Pangilinan J."/>
            <person name="Pereira M.F."/>
            <person name="Perotto S."/>
            <person name="Peter M."/>
            <person name="Pfister S."/>
            <person name="Riley R."/>
            <person name="Sitrit Y."/>
            <person name="Stielow J.B."/>
            <person name="Szollosi G."/>
            <person name="Zifcakova L."/>
            <person name="Stursova M."/>
            <person name="Spatafora J.W."/>
            <person name="Tedersoo L."/>
            <person name="Vaario L.M."/>
            <person name="Yamada A."/>
            <person name="Yan M."/>
            <person name="Wang P."/>
            <person name="Xu J."/>
            <person name="Bruns T."/>
            <person name="Baldrian P."/>
            <person name="Vilgalys R."/>
            <person name="Dunand C."/>
            <person name="Henrissat B."/>
            <person name="Grigoriev I.V."/>
            <person name="Hibbett D."/>
            <person name="Nagy L.G."/>
            <person name="Martin F.M."/>
        </authorList>
    </citation>
    <scope>NUCLEOTIDE SEQUENCE</scope>
    <source>
        <strain evidence="3">BED1</strain>
    </source>
</reference>
<name>A0AAD4BWV6_BOLED</name>
<dbReference type="SUPFAM" id="SSF52047">
    <property type="entry name" value="RNI-like"/>
    <property type="match status" value="1"/>
</dbReference>
<dbReference type="InterPro" id="IPR050302">
    <property type="entry name" value="Rab_GAP_TBC_domain"/>
</dbReference>
<dbReference type="AlphaFoldDB" id="A0AAD4BWV6"/>
<keyword evidence="1" id="KW-1133">Transmembrane helix</keyword>